<dbReference type="InterPro" id="IPR001765">
    <property type="entry name" value="Carbonic_anhydrase"/>
</dbReference>
<evidence type="ECO:0000256" key="5">
    <source>
        <dbReference type="RuleBase" id="RU003956"/>
    </source>
</evidence>
<comment type="caution">
    <text evidence="6">The sequence shown here is derived from an EMBL/GenBank/DDBJ whole genome shotgun (WGS) entry which is preliminary data.</text>
</comment>
<comment type="cofactor">
    <cofactor evidence="4">
        <name>Zn(2+)</name>
        <dbReference type="ChEBI" id="CHEBI:29105"/>
    </cofactor>
    <text evidence="4">Binds 1 zinc ion per subunit.</text>
</comment>
<gene>
    <name evidence="6" type="ORF">CFAM422_010570</name>
</gene>
<evidence type="ECO:0000256" key="2">
    <source>
        <dbReference type="ARBA" id="ARBA00022723"/>
    </source>
</evidence>
<dbReference type="EC" id="4.2.1.1" evidence="5"/>
<dbReference type="SMART" id="SM00947">
    <property type="entry name" value="Pro_CA"/>
    <property type="match status" value="1"/>
</dbReference>
<dbReference type="GO" id="GO:0004089">
    <property type="term" value="F:carbonate dehydratase activity"/>
    <property type="evidence" value="ECO:0007669"/>
    <property type="project" value="UniProtKB-UniRule"/>
</dbReference>
<accession>A0A9P4X8K1</accession>
<dbReference type="Gene3D" id="3.40.1050.10">
    <property type="entry name" value="Carbonic anhydrase"/>
    <property type="match status" value="1"/>
</dbReference>
<sequence length="143" mass="16044">GITSVTCNDRRCIPERFFNIQPGEVVVHRNAGGSVQHALRDIIILDAVLGLKEIAVVHHTDCGTLRFRDEDVRKSLKAKTDPKHWPEIDAMYIGAITDVEQSVRDDLEWLGKTPFVRKDLVERTFGFIFDVKTGLVSPVSSSD</sequence>
<feature type="binding site" evidence="4">
    <location>
        <position position="62"/>
    </location>
    <ligand>
        <name>Zn(2+)</name>
        <dbReference type="ChEBI" id="CHEBI:29105"/>
    </ligand>
</feature>
<keyword evidence="5" id="KW-0456">Lyase</keyword>
<feature type="binding site" evidence="4">
    <location>
        <position position="7"/>
    </location>
    <ligand>
        <name>Zn(2+)</name>
        <dbReference type="ChEBI" id="CHEBI:29105"/>
    </ligand>
</feature>
<dbReference type="Proteomes" id="UP000801864">
    <property type="component" value="Unassembled WGS sequence"/>
</dbReference>
<dbReference type="SUPFAM" id="SSF53056">
    <property type="entry name" value="beta-carbonic anhydrase, cab"/>
    <property type="match status" value="1"/>
</dbReference>
<comment type="catalytic activity">
    <reaction evidence="5">
        <text>hydrogencarbonate + H(+) = CO2 + H2O</text>
        <dbReference type="Rhea" id="RHEA:10748"/>
        <dbReference type="ChEBI" id="CHEBI:15377"/>
        <dbReference type="ChEBI" id="CHEBI:15378"/>
        <dbReference type="ChEBI" id="CHEBI:16526"/>
        <dbReference type="ChEBI" id="CHEBI:17544"/>
        <dbReference type="EC" id="4.2.1.1"/>
    </reaction>
</comment>
<evidence type="ECO:0000256" key="4">
    <source>
        <dbReference type="PIRSR" id="PIRSR601765-1"/>
    </source>
</evidence>
<evidence type="ECO:0000313" key="6">
    <source>
        <dbReference type="EMBL" id="KAF3062742.1"/>
    </source>
</evidence>
<keyword evidence="2 4" id="KW-0479">Metal-binding</keyword>
<reference evidence="6 7" key="1">
    <citation type="submission" date="2018-06" db="EMBL/GenBank/DDBJ databases">
        <title>Genome analysis of cellulolytic fungus Trichoderma lentiforme CFAM-422.</title>
        <authorList>
            <person name="Steindorff A.S."/>
            <person name="Formighieri E.F."/>
            <person name="Midorikawa G.E.O."/>
            <person name="Tamietti M.S."/>
            <person name="Ramos E.Z."/>
            <person name="Silva A.S."/>
            <person name="Bon E.P.S."/>
            <person name="Mendes T.D."/>
            <person name="Damaso M.C.T."/>
            <person name="Favaro L.C.L."/>
        </authorList>
    </citation>
    <scope>NUCLEOTIDE SEQUENCE [LARGE SCALE GENOMIC DNA]</scope>
    <source>
        <strain evidence="6 7">CFAM-422</strain>
    </source>
</reference>
<proteinExistence type="inferred from homology"/>
<dbReference type="AlphaFoldDB" id="A0A9P4X8K1"/>
<dbReference type="InterPro" id="IPR036874">
    <property type="entry name" value="Carbonic_anhydrase_sf"/>
</dbReference>
<dbReference type="Pfam" id="PF00484">
    <property type="entry name" value="Pro_CA"/>
    <property type="match status" value="1"/>
</dbReference>
<keyword evidence="3 4" id="KW-0862">Zinc</keyword>
<name>A0A9P4X8K1_9HYPO</name>
<dbReference type="PANTHER" id="PTHR43175:SF3">
    <property type="entry name" value="CARBON DISULFIDE HYDROLASE"/>
    <property type="match status" value="1"/>
</dbReference>
<keyword evidence="7" id="KW-1185">Reference proteome</keyword>
<protein>
    <recommendedName>
        <fullName evidence="5">Carbonic anhydrase</fullName>
        <ecNumber evidence="5">4.2.1.1</ecNumber>
    </recommendedName>
    <alternativeName>
        <fullName evidence="5">Carbonate dehydratase</fullName>
    </alternativeName>
</protein>
<feature type="binding site" evidence="4">
    <location>
        <position position="9"/>
    </location>
    <ligand>
        <name>Zn(2+)</name>
        <dbReference type="ChEBI" id="CHEBI:29105"/>
    </ligand>
</feature>
<dbReference type="GO" id="GO:0008270">
    <property type="term" value="F:zinc ion binding"/>
    <property type="evidence" value="ECO:0007669"/>
    <property type="project" value="UniProtKB-UniRule"/>
</dbReference>
<comment type="similarity">
    <text evidence="1 5">Belongs to the beta-class carbonic anhydrase family.</text>
</comment>
<feature type="binding site" evidence="4">
    <location>
        <position position="59"/>
    </location>
    <ligand>
        <name>Zn(2+)</name>
        <dbReference type="ChEBI" id="CHEBI:29105"/>
    </ligand>
</feature>
<evidence type="ECO:0000256" key="1">
    <source>
        <dbReference type="ARBA" id="ARBA00006217"/>
    </source>
</evidence>
<dbReference type="EMBL" id="QLNT01000021">
    <property type="protein sequence ID" value="KAF3062742.1"/>
    <property type="molecule type" value="Genomic_DNA"/>
</dbReference>
<comment type="function">
    <text evidence="5">Reversible hydration of carbon dioxide.</text>
</comment>
<evidence type="ECO:0000313" key="7">
    <source>
        <dbReference type="Proteomes" id="UP000801864"/>
    </source>
</evidence>
<organism evidence="6 7">
    <name type="scientific">Trichoderma lentiforme</name>
    <dbReference type="NCBI Taxonomy" id="1567552"/>
    <lineage>
        <taxon>Eukaryota</taxon>
        <taxon>Fungi</taxon>
        <taxon>Dikarya</taxon>
        <taxon>Ascomycota</taxon>
        <taxon>Pezizomycotina</taxon>
        <taxon>Sordariomycetes</taxon>
        <taxon>Hypocreomycetidae</taxon>
        <taxon>Hypocreales</taxon>
        <taxon>Hypocreaceae</taxon>
        <taxon>Trichoderma</taxon>
    </lineage>
</organism>
<evidence type="ECO:0000256" key="3">
    <source>
        <dbReference type="ARBA" id="ARBA00022833"/>
    </source>
</evidence>
<dbReference type="PANTHER" id="PTHR43175">
    <property type="entry name" value="CARBONIC ANHYDRASE"/>
    <property type="match status" value="1"/>
</dbReference>
<feature type="non-terminal residue" evidence="6">
    <location>
        <position position="143"/>
    </location>
</feature>